<dbReference type="EMBL" id="MU250524">
    <property type="protein sequence ID" value="KAG7451698.1"/>
    <property type="molecule type" value="Genomic_DNA"/>
</dbReference>
<gene>
    <name evidence="1" type="ORF">BT62DRAFT_999371</name>
</gene>
<name>A0A9P8AXK3_9AGAR</name>
<accession>A0A9P8AXK3</accession>
<sequence>MSFSFSPDVLIAFSEKLQSPLTELHTILECFPNGLSLDLIIGPFHDDDPCNPALRVWLALNTSPTCAEVSGVLYHRQREQKVDVAVYGLFDLCSSSRLTSLLIESSALHALSLLILLIYLVHDDLTSLHPQVILSSITGIAPTLIVARVASGQARLEDPRQSVTTRGSSVYSRTARTSLHTSPLDPERSYQMTLETLDGAKMPLFAPLAAP</sequence>
<dbReference type="GeneID" id="66113099"/>
<comment type="caution">
    <text evidence="1">The sequence shown here is derived from an EMBL/GenBank/DDBJ whole genome shotgun (WGS) entry which is preliminary data.</text>
</comment>
<reference evidence="1" key="1">
    <citation type="submission" date="2020-11" db="EMBL/GenBank/DDBJ databases">
        <title>Adaptations for nitrogen fixation in a non-lichenized fungal sporocarp promotes dispersal by wood-feeding termites.</title>
        <authorList>
            <consortium name="DOE Joint Genome Institute"/>
            <person name="Koch R.A."/>
            <person name="Yoon G."/>
            <person name="Arayal U."/>
            <person name="Lail K."/>
            <person name="Amirebrahimi M."/>
            <person name="Labutti K."/>
            <person name="Lipzen A."/>
            <person name="Riley R."/>
            <person name="Barry K."/>
            <person name="Henrissat B."/>
            <person name="Grigoriev I.V."/>
            <person name="Herr J.R."/>
            <person name="Aime M.C."/>
        </authorList>
    </citation>
    <scope>NUCLEOTIDE SEQUENCE</scope>
    <source>
        <strain evidence="1">MCA 3950</strain>
    </source>
</reference>
<proteinExistence type="predicted"/>
<dbReference type="RefSeq" id="XP_043045198.1">
    <property type="nucleotide sequence ID" value="XM_043190802.1"/>
</dbReference>
<organism evidence="1 2">
    <name type="scientific">Guyanagaster necrorhizus</name>
    <dbReference type="NCBI Taxonomy" id="856835"/>
    <lineage>
        <taxon>Eukaryota</taxon>
        <taxon>Fungi</taxon>
        <taxon>Dikarya</taxon>
        <taxon>Basidiomycota</taxon>
        <taxon>Agaricomycotina</taxon>
        <taxon>Agaricomycetes</taxon>
        <taxon>Agaricomycetidae</taxon>
        <taxon>Agaricales</taxon>
        <taxon>Marasmiineae</taxon>
        <taxon>Physalacriaceae</taxon>
        <taxon>Guyanagaster</taxon>
    </lineage>
</organism>
<evidence type="ECO:0000313" key="1">
    <source>
        <dbReference type="EMBL" id="KAG7451698.1"/>
    </source>
</evidence>
<evidence type="ECO:0000313" key="2">
    <source>
        <dbReference type="Proteomes" id="UP000812287"/>
    </source>
</evidence>
<dbReference type="OrthoDB" id="19394at2759"/>
<keyword evidence="2" id="KW-1185">Reference proteome</keyword>
<protein>
    <submittedName>
        <fullName evidence="1">Uncharacterized protein</fullName>
    </submittedName>
</protein>
<dbReference type="AlphaFoldDB" id="A0A9P8AXK3"/>
<dbReference type="Proteomes" id="UP000812287">
    <property type="component" value="Unassembled WGS sequence"/>
</dbReference>